<dbReference type="Pfam" id="PF10358">
    <property type="entry name" value="NT-C2"/>
    <property type="match status" value="1"/>
</dbReference>
<reference evidence="4" key="2">
    <citation type="submission" date="2025-09" db="UniProtKB">
        <authorList>
            <consortium name="Ensembl"/>
        </authorList>
    </citation>
    <scope>IDENTIFICATION</scope>
</reference>
<dbReference type="PANTHER" id="PTHR21456">
    <property type="entry name" value="FAMILY WITH SEQUENCE SIMILARITY 102"/>
    <property type="match status" value="1"/>
</dbReference>
<dbReference type="InterPro" id="IPR019448">
    <property type="entry name" value="NT-C2"/>
</dbReference>
<reference evidence="4" key="1">
    <citation type="submission" date="2025-08" db="UniProtKB">
        <authorList>
            <consortium name="Ensembl"/>
        </authorList>
    </citation>
    <scope>IDENTIFICATION</scope>
</reference>
<dbReference type="PROSITE" id="PS51840">
    <property type="entry name" value="C2_NT"/>
    <property type="match status" value="1"/>
</dbReference>
<dbReference type="AlphaFoldDB" id="A0A3Q3WDU8"/>
<keyword evidence="5" id="KW-1185">Reference proteome</keyword>
<dbReference type="PANTHER" id="PTHR21456:SF3">
    <property type="entry name" value="EEIG FAMILY MEMBER 2"/>
    <property type="match status" value="1"/>
</dbReference>
<evidence type="ECO:0000313" key="5">
    <source>
        <dbReference type="Proteomes" id="UP000261620"/>
    </source>
</evidence>
<feature type="region of interest" description="Disordered" evidence="2">
    <location>
        <begin position="228"/>
        <end position="248"/>
    </location>
</feature>
<dbReference type="InterPro" id="IPR039931">
    <property type="entry name" value="EEIG1/2-like"/>
</dbReference>
<name>A0A3Q3WDU8_MOLML</name>
<dbReference type="Proteomes" id="UP000261620">
    <property type="component" value="Unplaced"/>
</dbReference>
<feature type="compositionally biased region" description="Low complexity" evidence="2">
    <location>
        <begin position="236"/>
        <end position="246"/>
    </location>
</feature>
<dbReference type="OMA" id="PATYHHT"/>
<evidence type="ECO:0000256" key="1">
    <source>
        <dbReference type="ARBA" id="ARBA00034780"/>
    </source>
</evidence>
<evidence type="ECO:0000313" key="4">
    <source>
        <dbReference type="Ensembl" id="ENSMMOP00000015256.1"/>
    </source>
</evidence>
<proteinExistence type="inferred from homology"/>
<protein>
    <recommendedName>
        <fullName evidence="3">C2 NT-type domain-containing protein</fullName>
    </recommendedName>
</protein>
<evidence type="ECO:0000259" key="3">
    <source>
        <dbReference type="PROSITE" id="PS51840"/>
    </source>
</evidence>
<comment type="similarity">
    <text evidence="1">Belongs to the EEIG family.</text>
</comment>
<organism evidence="4 5">
    <name type="scientific">Mola mola</name>
    <name type="common">Ocean sunfish</name>
    <name type="synonym">Tetraodon mola</name>
    <dbReference type="NCBI Taxonomy" id="94237"/>
    <lineage>
        <taxon>Eukaryota</taxon>
        <taxon>Metazoa</taxon>
        <taxon>Chordata</taxon>
        <taxon>Craniata</taxon>
        <taxon>Vertebrata</taxon>
        <taxon>Euteleostomi</taxon>
        <taxon>Actinopterygii</taxon>
        <taxon>Neopterygii</taxon>
        <taxon>Teleostei</taxon>
        <taxon>Neoteleostei</taxon>
        <taxon>Acanthomorphata</taxon>
        <taxon>Eupercaria</taxon>
        <taxon>Tetraodontiformes</taxon>
        <taxon>Molidae</taxon>
        <taxon>Mola</taxon>
    </lineage>
</organism>
<feature type="domain" description="C2 NT-type" evidence="3">
    <location>
        <begin position="3"/>
        <end position="145"/>
    </location>
</feature>
<evidence type="ECO:0000256" key="2">
    <source>
        <dbReference type="SAM" id="MobiDB-lite"/>
    </source>
</evidence>
<sequence length="333" mass="36391">MSFILTKKKRFKFRVDFDLEELSSVPFVNGVLFCKVRLLDGGFAAVSSRESVQANCVRWRKRFSFVCKMSANAGKGVLDPCVCRVSVRKEVKGGKSFAKLGFADLNLAEFAGSGSTTRRCLLEGYDTKNTRQDNSILKVRHTVFLGNVTVVPFRPPSTAMTLGIPHAESECLLEDRKGGNMQISHLLTGKSVSVPEELVAYGHSRTPSYASQQSKISGYSSNYSSLTDLTHRRSESGSSASTGIGSILEPGDQQTNYITYSDTVSNVLQNSMENQLKRVDATRVDADDIIEKILQSQDFSHGFLDSSAEEEGLSLFVGPGGSTALGSQHTRWA</sequence>
<dbReference type="Ensembl" id="ENSMMOT00000015506.1">
    <property type="protein sequence ID" value="ENSMMOP00000015256.1"/>
    <property type="gene ID" value="ENSMMOG00000011636.1"/>
</dbReference>
<accession>A0A3Q3WDU8</accession>